<dbReference type="PIRSF" id="PIRSF006272">
    <property type="entry name" value="UCP006272"/>
    <property type="match status" value="1"/>
</dbReference>
<evidence type="ECO:0000313" key="2">
    <source>
        <dbReference type="EMBL" id="KXF79895.1"/>
    </source>
</evidence>
<dbReference type="InterPro" id="IPR023145">
    <property type="entry name" value="YfbU_helix-hairpin_sf"/>
</dbReference>
<dbReference type="Gene3D" id="1.10.287.680">
    <property type="entry name" value="Helix hairpin bin"/>
    <property type="match status" value="1"/>
</dbReference>
<evidence type="ECO:0000313" key="3">
    <source>
        <dbReference type="Proteomes" id="UP000070529"/>
    </source>
</evidence>
<organism evidence="2 3">
    <name type="scientific">Enterovibrio coralii</name>
    <dbReference type="NCBI Taxonomy" id="294935"/>
    <lineage>
        <taxon>Bacteria</taxon>
        <taxon>Pseudomonadati</taxon>
        <taxon>Pseudomonadota</taxon>
        <taxon>Gammaproteobacteria</taxon>
        <taxon>Vibrionales</taxon>
        <taxon>Vibrionaceae</taxon>
        <taxon>Enterovibrio</taxon>
    </lineage>
</organism>
<protein>
    <recommendedName>
        <fullName evidence="1">UPF0304 protein ATN88_11570</fullName>
    </recommendedName>
</protein>
<dbReference type="InterPro" id="IPR005587">
    <property type="entry name" value="UPF0304_YfbU"/>
</dbReference>
<gene>
    <name evidence="2" type="ORF">ATN88_11570</name>
</gene>
<dbReference type="SUPFAM" id="SSF116960">
    <property type="entry name" value="YfbU-like"/>
    <property type="match status" value="1"/>
</dbReference>
<comment type="similarity">
    <text evidence="1">Belongs to the UPF0304 family.</text>
</comment>
<dbReference type="AlphaFoldDB" id="A0A135I388"/>
<reference evidence="2 3" key="1">
    <citation type="submission" date="2015-11" db="EMBL/GenBank/DDBJ databases">
        <title>Genomic Taxonomy of the Vibrionaceae.</title>
        <authorList>
            <person name="Gomez-Gil B."/>
            <person name="Enciso-Ibarra J."/>
        </authorList>
    </citation>
    <scope>NUCLEOTIDE SEQUENCE [LARGE SCALE GENOMIC DNA]</scope>
    <source>
        <strain evidence="2 3">CAIM 912</strain>
    </source>
</reference>
<sequence length="168" mass="20032">MEMTAAQRLILSNQYTLMAQMDPQNAEKYRRLQTIVERGYALQLRELDKDFGELSEDLCRQVVDFMEMYHALQESHRMLEDHSRCECDVDARRLQFWGFDAATEAHLMHYVRFLTESEGLYPQFDKSLHHFNSQTPMLEKYQRMLKTWRNCPRQYHLSGSEICKIIGA</sequence>
<name>A0A135I388_9GAMM</name>
<accession>A0A135I388</accession>
<evidence type="ECO:0000256" key="1">
    <source>
        <dbReference type="HAMAP-Rule" id="MF_00762"/>
    </source>
</evidence>
<dbReference type="Proteomes" id="UP000070529">
    <property type="component" value="Unassembled WGS sequence"/>
</dbReference>
<dbReference type="Gene3D" id="1.10.3190.10">
    <property type="entry name" value="yfbu gene product, domain 2"/>
    <property type="match status" value="1"/>
</dbReference>
<comment type="caution">
    <text evidence="2">The sequence shown here is derived from an EMBL/GenBank/DDBJ whole genome shotgun (WGS) entry which is preliminary data.</text>
</comment>
<dbReference type="EMBL" id="LNTY01000059">
    <property type="protein sequence ID" value="KXF79895.1"/>
    <property type="molecule type" value="Genomic_DNA"/>
</dbReference>
<keyword evidence="3" id="KW-1185">Reference proteome</keyword>
<dbReference type="OrthoDB" id="5589463at2"/>
<dbReference type="NCBIfam" id="NF003936">
    <property type="entry name" value="PRK05445.1"/>
    <property type="match status" value="1"/>
</dbReference>
<proteinExistence type="inferred from homology"/>
<dbReference type="InterPro" id="IPR023146">
    <property type="entry name" value="YfbU_alpha-helical_sf"/>
</dbReference>
<dbReference type="HAMAP" id="MF_00762">
    <property type="entry name" value="UPF0304"/>
    <property type="match status" value="1"/>
</dbReference>
<dbReference type="RefSeq" id="WP_067419839.1">
    <property type="nucleotide sequence ID" value="NZ_LNTY01000059.1"/>
</dbReference>
<dbReference type="Pfam" id="PF03887">
    <property type="entry name" value="YfbU"/>
    <property type="match status" value="1"/>
</dbReference>
<dbReference type="STRING" id="294935.ATN88_11570"/>